<organism evidence="1 2">
    <name type="scientific">Caenorhabditis angaria</name>
    <dbReference type="NCBI Taxonomy" id="860376"/>
    <lineage>
        <taxon>Eukaryota</taxon>
        <taxon>Metazoa</taxon>
        <taxon>Ecdysozoa</taxon>
        <taxon>Nematoda</taxon>
        <taxon>Chromadorea</taxon>
        <taxon>Rhabditida</taxon>
        <taxon>Rhabditina</taxon>
        <taxon>Rhabditomorpha</taxon>
        <taxon>Rhabditoidea</taxon>
        <taxon>Rhabditidae</taxon>
        <taxon>Peloderinae</taxon>
        <taxon>Caenorhabditis</taxon>
    </lineage>
</organism>
<dbReference type="Proteomes" id="UP001152747">
    <property type="component" value="Unassembled WGS sequence"/>
</dbReference>
<protein>
    <submittedName>
        <fullName evidence="1">Uncharacterized protein</fullName>
    </submittedName>
</protein>
<proteinExistence type="predicted"/>
<reference evidence="1" key="1">
    <citation type="submission" date="2022-11" db="EMBL/GenBank/DDBJ databases">
        <authorList>
            <person name="Kikuchi T."/>
        </authorList>
    </citation>
    <scope>NUCLEOTIDE SEQUENCE</scope>
    <source>
        <strain evidence="1">PS1010</strain>
    </source>
</reference>
<name>A0A9P1I1G8_9PELO</name>
<keyword evidence="2" id="KW-1185">Reference proteome</keyword>
<dbReference type="AlphaFoldDB" id="A0A9P1I1G8"/>
<accession>A0A9P1I1G8</accession>
<evidence type="ECO:0000313" key="1">
    <source>
        <dbReference type="EMBL" id="CAI5437894.1"/>
    </source>
</evidence>
<dbReference type="EMBL" id="CANHGI010000001">
    <property type="protein sequence ID" value="CAI5437894.1"/>
    <property type="molecule type" value="Genomic_DNA"/>
</dbReference>
<comment type="caution">
    <text evidence="1">The sequence shown here is derived from an EMBL/GenBank/DDBJ whole genome shotgun (WGS) entry which is preliminary data.</text>
</comment>
<dbReference type="OrthoDB" id="5778006at2759"/>
<sequence length="166" mass="18897">MLVEEPQENELNLERIDMEIRMEKIRQNASKLTWDGFGQAVRRNLLEKRVTFDAEGRLDVLQAISFMRKKMPVDDNATIAAKMKQLADSLECSLTAQPDGYFLRNNDVTIEVTCIEEKIIGCKLGYWDEPLFDAEEVVKLLRNGDFGQFRNAVFGIIGLIPANVNA</sequence>
<gene>
    <name evidence="1" type="ORF">CAMP_LOCUS531</name>
</gene>
<evidence type="ECO:0000313" key="2">
    <source>
        <dbReference type="Proteomes" id="UP001152747"/>
    </source>
</evidence>